<reference evidence="1 2" key="1">
    <citation type="journal article" date="2014" name="Genome Biol. Evol.">
        <title>The secreted proteins of Achlya hypogyna and Thraustotheca clavata identify the ancestral oomycete secretome and reveal gene acquisitions by horizontal gene transfer.</title>
        <authorList>
            <person name="Misner I."/>
            <person name="Blouin N."/>
            <person name="Leonard G."/>
            <person name="Richards T.A."/>
            <person name="Lane C.E."/>
        </authorList>
    </citation>
    <scope>NUCLEOTIDE SEQUENCE [LARGE SCALE GENOMIC DNA]</scope>
    <source>
        <strain evidence="1 2">ATCC 48635</strain>
    </source>
</reference>
<comment type="caution">
    <text evidence="1">The sequence shown here is derived from an EMBL/GenBank/DDBJ whole genome shotgun (WGS) entry which is preliminary data.</text>
</comment>
<dbReference type="OrthoDB" id="76963at2759"/>
<accession>A0A1V9YAH3</accession>
<dbReference type="EMBL" id="JNBR01002425">
    <property type="protein sequence ID" value="OQR82694.1"/>
    <property type="molecule type" value="Genomic_DNA"/>
</dbReference>
<dbReference type="AlphaFoldDB" id="A0A1V9YAH3"/>
<protein>
    <submittedName>
        <fullName evidence="1">Uncharacterized protein</fullName>
    </submittedName>
</protein>
<sequence length="301" mass="32475">MANPFAPSNDAGHTTLERLSQGADFRVNTTIPALTHTIGGTVELEGITTFVISDRLGKPWARVTMAPVAFAVNAPADVSVEFNFSAFETPSPAVLAEVFPNRAFDLHVTTHWRLRFWGSTWYEALPLYGTYTLPIPHTLQDQFDAVVRNPLQTSPSNAGTNATVELLSASGGTFRINATVPALSLLPGVIVVGSPTTTVVISDALGKRWAKVVFNSVALPMDATSRVSVEGAFSMFSLPTASVVQEAVATNNFAMLVDSNWSISAWGRVWFDKLPLHSQFDVNSTTGAQLWGLVKCKLYVC</sequence>
<gene>
    <name evidence="1" type="ORF">ACHHYP_15659</name>
</gene>
<organism evidence="1 2">
    <name type="scientific">Achlya hypogyna</name>
    <name type="common">Oomycete</name>
    <name type="synonym">Protoachlya hypogyna</name>
    <dbReference type="NCBI Taxonomy" id="1202772"/>
    <lineage>
        <taxon>Eukaryota</taxon>
        <taxon>Sar</taxon>
        <taxon>Stramenopiles</taxon>
        <taxon>Oomycota</taxon>
        <taxon>Saprolegniomycetes</taxon>
        <taxon>Saprolegniales</taxon>
        <taxon>Achlyaceae</taxon>
        <taxon>Achlya</taxon>
    </lineage>
</organism>
<keyword evidence="2" id="KW-1185">Reference proteome</keyword>
<name>A0A1V9YAH3_ACHHY</name>
<dbReference type="Proteomes" id="UP000243579">
    <property type="component" value="Unassembled WGS sequence"/>
</dbReference>
<evidence type="ECO:0000313" key="2">
    <source>
        <dbReference type="Proteomes" id="UP000243579"/>
    </source>
</evidence>
<evidence type="ECO:0000313" key="1">
    <source>
        <dbReference type="EMBL" id="OQR82694.1"/>
    </source>
</evidence>
<proteinExistence type="predicted"/>